<organism evidence="2 3">
    <name type="scientific">Paractinoplanes ovalisporus</name>
    <dbReference type="NCBI Taxonomy" id="2810368"/>
    <lineage>
        <taxon>Bacteria</taxon>
        <taxon>Bacillati</taxon>
        <taxon>Actinomycetota</taxon>
        <taxon>Actinomycetes</taxon>
        <taxon>Micromonosporales</taxon>
        <taxon>Micromonosporaceae</taxon>
        <taxon>Paractinoplanes</taxon>
    </lineage>
</organism>
<feature type="region of interest" description="Disordered" evidence="1">
    <location>
        <begin position="156"/>
        <end position="176"/>
    </location>
</feature>
<name>A0ABS2AAS4_9ACTN</name>
<dbReference type="RefSeq" id="WP_203376252.1">
    <property type="nucleotide sequence ID" value="NZ_JAENHP010000003.1"/>
</dbReference>
<protein>
    <submittedName>
        <fullName evidence="2">Uncharacterized protein</fullName>
    </submittedName>
</protein>
<reference evidence="2 3" key="1">
    <citation type="submission" date="2021-01" db="EMBL/GenBank/DDBJ databases">
        <title>Actinoplanes sp. nov. LDG1-06 isolated from lichen.</title>
        <authorList>
            <person name="Saeng-In P."/>
            <person name="Phongsopitanun W."/>
            <person name="Kanchanasin P."/>
            <person name="Yuki M."/>
            <person name="Kudo T."/>
            <person name="Ohkuma M."/>
            <person name="Tanasupawat S."/>
        </authorList>
    </citation>
    <scope>NUCLEOTIDE SEQUENCE [LARGE SCALE GENOMIC DNA]</scope>
    <source>
        <strain evidence="2 3">LDG1-06</strain>
    </source>
</reference>
<evidence type="ECO:0000313" key="2">
    <source>
        <dbReference type="EMBL" id="MBM2616354.1"/>
    </source>
</evidence>
<accession>A0ABS2AAS4</accession>
<keyword evidence="3" id="KW-1185">Reference proteome</keyword>
<dbReference type="EMBL" id="JAENHP010000003">
    <property type="protein sequence ID" value="MBM2616354.1"/>
    <property type="molecule type" value="Genomic_DNA"/>
</dbReference>
<evidence type="ECO:0000256" key="1">
    <source>
        <dbReference type="SAM" id="MobiDB-lite"/>
    </source>
</evidence>
<feature type="compositionally biased region" description="Basic and acidic residues" evidence="1">
    <location>
        <begin position="156"/>
        <end position="169"/>
    </location>
</feature>
<sequence>MTVMLAETHRTYDRDQLGKGNLVIDRTKPFDITVKWHVFGNLVPLWLTALSKETKRWMVTAFVESQGPGAEKVLAKTEVPVGGPKFTLDEPYEATITVPAFQLHSAYSNGQAESGVYKIVVTVFLDAKISSAVNYDMLGSIEGPIVKVEEPDLGILKEEPAGSTEERPLIKLGQSD</sequence>
<dbReference type="Proteomes" id="UP000632138">
    <property type="component" value="Unassembled WGS sequence"/>
</dbReference>
<proteinExistence type="predicted"/>
<comment type="caution">
    <text evidence="2">The sequence shown here is derived from an EMBL/GenBank/DDBJ whole genome shotgun (WGS) entry which is preliminary data.</text>
</comment>
<gene>
    <name evidence="2" type="ORF">JIG36_12380</name>
</gene>
<evidence type="ECO:0000313" key="3">
    <source>
        <dbReference type="Proteomes" id="UP000632138"/>
    </source>
</evidence>